<gene>
    <name evidence="2" type="ORF">MHI_LOCUS901515</name>
</gene>
<feature type="non-terminal residue" evidence="2">
    <location>
        <position position="584"/>
    </location>
</feature>
<name>A0A6V7HID8_9HYME</name>
<proteinExistence type="predicted"/>
<feature type="compositionally biased region" description="Basic and acidic residues" evidence="1">
    <location>
        <begin position="222"/>
        <end position="235"/>
    </location>
</feature>
<organism evidence="2 3">
    <name type="scientific">Heterotrigona itama</name>
    <dbReference type="NCBI Taxonomy" id="395501"/>
    <lineage>
        <taxon>Eukaryota</taxon>
        <taxon>Metazoa</taxon>
        <taxon>Ecdysozoa</taxon>
        <taxon>Arthropoda</taxon>
        <taxon>Hexapoda</taxon>
        <taxon>Insecta</taxon>
        <taxon>Pterygota</taxon>
        <taxon>Neoptera</taxon>
        <taxon>Endopterygota</taxon>
        <taxon>Hymenoptera</taxon>
        <taxon>Apocrita</taxon>
        <taxon>Aculeata</taxon>
        <taxon>Apoidea</taxon>
        <taxon>Anthophila</taxon>
        <taxon>Apidae</taxon>
        <taxon>Heterotrigona</taxon>
    </lineage>
</organism>
<reference evidence="2" key="1">
    <citation type="submission" date="2020-07" db="EMBL/GenBank/DDBJ databases">
        <authorList>
            <person name="Nazaruddin N."/>
        </authorList>
    </citation>
    <scope>NUCLEOTIDE SEQUENCE</scope>
</reference>
<comment type="caution">
    <text evidence="2">The sequence shown here is derived from an EMBL/GenBank/DDBJ whole genome shotgun (WGS) entry which is preliminary data.</text>
</comment>
<dbReference type="EMBL" id="CAJDYZ010011874">
    <property type="protein sequence ID" value="CAD1480198.1"/>
    <property type="molecule type" value="Genomic_DNA"/>
</dbReference>
<evidence type="ECO:0000313" key="2">
    <source>
        <dbReference type="EMBL" id="CAD1480198.1"/>
    </source>
</evidence>
<evidence type="ECO:0000313" key="3">
    <source>
        <dbReference type="Proteomes" id="UP000752696"/>
    </source>
</evidence>
<accession>A0A6V7HID8</accession>
<protein>
    <submittedName>
        <fullName evidence="2">Uncharacterized protein</fullName>
    </submittedName>
</protein>
<feature type="region of interest" description="Disordered" evidence="1">
    <location>
        <begin position="203"/>
        <end position="270"/>
    </location>
</feature>
<evidence type="ECO:0000256" key="1">
    <source>
        <dbReference type="SAM" id="MobiDB-lite"/>
    </source>
</evidence>
<keyword evidence="3" id="KW-1185">Reference proteome</keyword>
<dbReference type="AlphaFoldDB" id="A0A6V7HID8"/>
<dbReference type="Proteomes" id="UP000752696">
    <property type="component" value="Unassembled WGS sequence"/>
</dbReference>
<sequence>TSVDSEATPMLISDVHCLWKHGGRVSHDRPVYIEIDDDSLRGPAIKSLKLTPFVVTRYMDPSGKQSQHDTSTLGKRLETEHVECILNPAVYRKLLERDGHIVSRNSKRRYHRRQLSWKLQNPFYVEEPNWVEINNDGRENHSRHNLETVDPYIISRGKKFHERLTNIVNDTRSEESSIEYEDLRVILADDLKTMRDRRSTNLNSRLGTLNRNSDDHDEDDNGDRREENLKKAENEEKLDDIVAGYSNTRLEENRNEEDEEHLTNTKKRSADDLKLINNEKPLFAGRDRNEFGEFESGESTFNKQGDKRGLIFKKTPYRSGEEIVSRAIYTPEKTSRMPVELATASGNAIGEKSNSLLFRVRMKRDSKPANSAVVKSIAVESAYRPNRVRKMANYFERERRNGVGGLDVLNDILEQPYFISRGKKINDKEVKKISFESEGPKSTMDSIIGGEKLRQDRMSEREKRIKGLEDHFGIDMKGLVKLEQPYFISRGKKNNYADDGRIFFEQLKSEMDDIVSREKLREDLKCDSSNYEDRTNEREKRIKELEHHLGVEMKGIVKDLLTNFDPYYVARGKRVLLPSLNESF</sequence>
<dbReference type="OrthoDB" id="7596378at2759"/>